<dbReference type="Proteomes" id="UP000272428">
    <property type="component" value="Unassembled WGS sequence"/>
</dbReference>
<comment type="similarity">
    <text evidence="1">Belongs to the sulfatase family.</text>
</comment>
<gene>
    <name evidence="5" type="ORF">BCF58_1908</name>
</gene>
<dbReference type="InterPro" id="IPR002591">
    <property type="entry name" value="Phosphodiest/P_Trfase"/>
</dbReference>
<dbReference type="PROSITE" id="PS00149">
    <property type="entry name" value="SULFATASE_2"/>
    <property type="match status" value="1"/>
</dbReference>
<evidence type="ECO:0000256" key="3">
    <source>
        <dbReference type="SAM" id="SignalP"/>
    </source>
</evidence>
<evidence type="ECO:0000259" key="4">
    <source>
        <dbReference type="Pfam" id="PF16347"/>
    </source>
</evidence>
<keyword evidence="6" id="KW-1185">Reference proteome</keyword>
<dbReference type="InterPro" id="IPR017850">
    <property type="entry name" value="Alkaline_phosphatase_core_sf"/>
</dbReference>
<name>A0A495SCQ1_9FLAO</name>
<dbReference type="PROSITE" id="PS00523">
    <property type="entry name" value="SULFATASE_1"/>
    <property type="match status" value="1"/>
</dbReference>
<dbReference type="Pfam" id="PF16347">
    <property type="entry name" value="SGSH_C"/>
    <property type="match status" value="1"/>
</dbReference>
<dbReference type="OrthoDB" id="9763552at2"/>
<feature type="signal peptide" evidence="3">
    <location>
        <begin position="1"/>
        <end position="21"/>
    </location>
</feature>
<keyword evidence="3" id="KW-0732">Signal</keyword>
<organism evidence="5 6">
    <name type="scientific">Chryseobacterium defluvii</name>
    <dbReference type="NCBI Taxonomy" id="160396"/>
    <lineage>
        <taxon>Bacteria</taxon>
        <taxon>Pseudomonadati</taxon>
        <taxon>Bacteroidota</taxon>
        <taxon>Flavobacteriia</taxon>
        <taxon>Flavobacteriales</taxon>
        <taxon>Weeksellaceae</taxon>
        <taxon>Chryseobacterium group</taxon>
        <taxon>Chryseobacterium</taxon>
    </lineage>
</organism>
<sequence>MFSRVLLIISAALVISCNANKKIASGNKDSQKPNIIFIMTDDHAKKAMSAYSDDLIKTPNLDRIAKEGIQFDNAFVTNSLCGPSRAVFLTGKYSHINGFRANFDKFNGDQPTLPKYLKTAGYYTAIVGKWHLVSIPQGFDEYSIMIDQGEYYSPRFFDGKDTVSVKGYATDIITDKAIKILEQQKDSGKPVFLMVHQKAPHRDWMPNVSDLENSKEKYYQLPETFFDDYKNRTQAASLADMRIEDLFLGYDLKLYLKNPQEETNSGGDKNSAKNSYNWLLSEYESMTTVQKAMWDKYYKPISDAYYADKPIGDELVKWKYNRFMNDYLKTVKSVDDNVGRLLEYLDKKDLSENTLIIYTSDQGFFLGEHGWFDKRFMYEPSLTMPLVMRYPAKIKKNIKTDKLVQNLDLAPTILKAAGLQVPEEMQGKSLDVFFQGKSPENWKDKIYYHFYESNAWHQVQKHFGIRTRQYKLIYFYDLKDWELYDLEKDPNEINNVYKNPEYQHVNAHLKKELKSLIIKYKDSSATNFN</sequence>
<dbReference type="EMBL" id="RBXB01000002">
    <property type="protein sequence ID" value="RKS97775.1"/>
    <property type="molecule type" value="Genomic_DNA"/>
</dbReference>
<dbReference type="AlphaFoldDB" id="A0A495SCQ1"/>
<dbReference type="RefSeq" id="WP_121461537.1">
    <property type="nucleotide sequence ID" value="NZ_RBXB01000002.1"/>
</dbReference>
<dbReference type="PANTHER" id="PTHR43108">
    <property type="entry name" value="N-ACETYLGLUCOSAMINE-6-SULFATASE FAMILY MEMBER"/>
    <property type="match status" value="1"/>
</dbReference>
<dbReference type="InterPro" id="IPR024607">
    <property type="entry name" value="Sulfatase_CS"/>
</dbReference>
<evidence type="ECO:0000256" key="1">
    <source>
        <dbReference type="ARBA" id="ARBA00008779"/>
    </source>
</evidence>
<comment type="caution">
    <text evidence="5">The sequence shown here is derived from an EMBL/GenBank/DDBJ whole genome shotgun (WGS) entry which is preliminary data.</text>
</comment>
<dbReference type="Gene3D" id="3.40.720.10">
    <property type="entry name" value="Alkaline Phosphatase, subunit A"/>
    <property type="match status" value="2"/>
</dbReference>
<accession>A0A495SCQ1</accession>
<feature type="domain" description="N-sulphoglucosamine sulphohydrolase C-terminal" evidence="4">
    <location>
        <begin position="367"/>
        <end position="516"/>
    </location>
</feature>
<evidence type="ECO:0000313" key="5">
    <source>
        <dbReference type="EMBL" id="RKS97775.1"/>
    </source>
</evidence>
<evidence type="ECO:0000313" key="6">
    <source>
        <dbReference type="Proteomes" id="UP000272428"/>
    </source>
</evidence>
<dbReference type="CDD" id="cd16031">
    <property type="entry name" value="G6S_like"/>
    <property type="match status" value="1"/>
</dbReference>
<dbReference type="Pfam" id="PF01663">
    <property type="entry name" value="Phosphodiest"/>
    <property type="match status" value="1"/>
</dbReference>
<dbReference type="InterPro" id="IPR032506">
    <property type="entry name" value="SGSH_C"/>
</dbReference>
<proteinExistence type="inferred from homology"/>
<protein>
    <submittedName>
        <fullName evidence="5">Putative sulfatase</fullName>
    </submittedName>
</protein>
<dbReference type="SUPFAM" id="SSF53649">
    <property type="entry name" value="Alkaline phosphatase-like"/>
    <property type="match status" value="1"/>
</dbReference>
<feature type="chain" id="PRO_5019737614" evidence="3">
    <location>
        <begin position="22"/>
        <end position="529"/>
    </location>
</feature>
<evidence type="ECO:0000256" key="2">
    <source>
        <dbReference type="ARBA" id="ARBA00022801"/>
    </source>
</evidence>
<reference evidence="5 6" key="1">
    <citation type="submission" date="2018-10" db="EMBL/GenBank/DDBJ databases">
        <title>Genomic Encyclopedia of Archaeal and Bacterial Type Strains, Phase II (KMG-II): from individual species to whole genera.</title>
        <authorList>
            <person name="Goeker M."/>
        </authorList>
    </citation>
    <scope>NUCLEOTIDE SEQUENCE [LARGE SCALE GENOMIC DNA]</scope>
    <source>
        <strain evidence="5 6">DSM 14219</strain>
    </source>
</reference>
<keyword evidence="2" id="KW-0378">Hydrolase</keyword>
<dbReference type="GO" id="GO:0016787">
    <property type="term" value="F:hydrolase activity"/>
    <property type="evidence" value="ECO:0007669"/>
    <property type="project" value="UniProtKB-KW"/>
</dbReference>
<dbReference type="PROSITE" id="PS51257">
    <property type="entry name" value="PROKAR_LIPOPROTEIN"/>
    <property type="match status" value="1"/>
</dbReference>
<dbReference type="PANTHER" id="PTHR43108:SF6">
    <property type="entry name" value="N-SULPHOGLUCOSAMINE SULPHOHYDROLASE"/>
    <property type="match status" value="1"/>
</dbReference>